<evidence type="ECO:0000259" key="10">
    <source>
        <dbReference type="Pfam" id="PF06722"/>
    </source>
</evidence>
<evidence type="ECO:0000256" key="6">
    <source>
        <dbReference type="ARBA" id="ARBA00047886"/>
    </source>
</evidence>
<dbReference type="AlphaFoldDB" id="A0AAW0DYX6"/>
<comment type="catalytic activity">
    <reaction evidence="7">
        <text>a sterol + UDP-alpha-D-glucose = a sterol 3-beta-D-glucoside + UDP + H(+)</text>
        <dbReference type="Rhea" id="RHEA:22724"/>
        <dbReference type="ChEBI" id="CHEBI:15378"/>
        <dbReference type="ChEBI" id="CHEBI:15889"/>
        <dbReference type="ChEBI" id="CHEBI:37424"/>
        <dbReference type="ChEBI" id="CHEBI:58223"/>
        <dbReference type="ChEBI" id="CHEBI:58885"/>
        <dbReference type="EC" id="2.4.1.173"/>
    </reaction>
    <physiologicalReaction direction="left-to-right" evidence="7">
        <dbReference type="Rhea" id="RHEA:22725"/>
    </physiologicalReaction>
</comment>
<dbReference type="Pfam" id="PF06722">
    <property type="entry name" value="EryCIII-like_C"/>
    <property type="match status" value="1"/>
</dbReference>
<comment type="caution">
    <text evidence="11">The sequence shown here is derived from an EMBL/GenBank/DDBJ whole genome shotgun (WGS) entry which is preliminary data.</text>
</comment>
<dbReference type="InterPro" id="IPR004276">
    <property type="entry name" value="GlycoTrans_28_N"/>
</dbReference>
<dbReference type="SUPFAM" id="SSF50729">
    <property type="entry name" value="PH domain-like"/>
    <property type="match status" value="1"/>
</dbReference>
<feature type="region of interest" description="Disordered" evidence="8">
    <location>
        <begin position="536"/>
        <end position="593"/>
    </location>
</feature>
<gene>
    <name evidence="11" type="ORF">VNI00_002544</name>
</gene>
<feature type="region of interest" description="Disordered" evidence="8">
    <location>
        <begin position="86"/>
        <end position="114"/>
    </location>
</feature>
<evidence type="ECO:0000256" key="8">
    <source>
        <dbReference type="SAM" id="MobiDB-lite"/>
    </source>
</evidence>
<evidence type="ECO:0000256" key="4">
    <source>
        <dbReference type="ARBA" id="ARBA00022679"/>
    </source>
</evidence>
<dbReference type="GO" id="GO:0016125">
    <property type="term" value="P:sterol metabolic process"/>
    <property type="evidence" value="ECO:0007669"/>
    <property type="project" value="TreeGrafter"/>
</dbReference>
<feature type="compositionally biased region" description="Polar residues" evidence="8">
    <location>
        <begin position="92"/>
        <end position="106"/>
    </location>
</feature>
<evidence type="ECO:0000256" key="1">
    <source>
        <dbReference type="ARBA" id="ARBA00006962"/>
    </source>
</evidence>
<dbReference type="InterPro" id="IPR010610">
    <property type="entry name" value="EryCIII-like_C"/>
</dbReference>
<dbReference type="SUPFAM" id="SSF53756">
    <property type="entry name" value="UDP-Glycosyltransferase/glycogen phosphorylase"/>
    <property type="match status" value="1"/>
</dbReference>
<proteinExistence type="inferred from homology"/>
<name>A0AAW0DYX6_9AGAR</name>
<dbReference type="GO" id="GO:0005975">
    <property type="term" value="P:carbohydrate metabolic process"/>
    <property type="evidence" value="ECO:0007669"/>
    <property type="project" value="InterPro"/>
</dbReference>
<keyword evidence="4" id="KW-0808">Transferase</keyword>
<evidence type="ECO:0000256" key="2">
    <source>
        <dbReference type="ARBA" id="ARBA00012650"/>
    </source>
</evidence>
<reference evidence="11 12" key="1">
    <citation type="submission" date="2024-01" db="EMBL/GenBank/DDBJ databases">
        <title>A draft genome for a cacao thread blight-causing isolate of Paramarasmius palmivorus.</title>
        <authorList>
            <person name="Baruah I.K."/>
            <person name="Bukari Y."/>
            <person name="Amoako-Attah I."/>
            <person name="Meinhardt L.W."/>
            <person name="Bailey B.A."/>
            <person name="Cohen S.P."/>
        </authorList>
    </citation>
    <scope>NUCLEOTIDE SEQUENCE [LARGE SCALE GENOMIC DNA]</scope>
    <source>
        <strain evidence="11 12">GH-12</strain>
    </source>
</reference>
<evidence type="ECO:0000259" key="9">
    <source>
        <dbReference type="Pfam" id="PF03033"/>
    </source>
</evidence>
<dbReference type="InterPro" id="IPR050426">
    <property type="entry name" value="Glycosyltransferase_28"/>
</dbReference>
<dbReference type="Gene3D" id="3.40.50.2000">
    <property type="entry name" value="Glycogen Phosphorylase B"/>
    <property type="match status" value="2"/>
</dbReference>
<accession>A0AAW0DYX6</accession>
<dbReference type="InterPro" id="IPR002213">
    <property type="entry name" value="UDP_glucos_trans"/>
</dbReference>
<dbReference type="EMBL" id="JAYKXP010000006">
    <property type="protein sequence ID" value="KAK7056827.1"/>
    <property type="molecule type" value="Genomic_DNA"/>
</dbReference>
<dbReference type="EC" id="2.4.1.173" evidence="2"/>
<feature type="region of interest" description="Disordered" evidence="8">
    <location>
        <begin position="1"/>
        <end position="24"/>
    </location>
</feature>
<dbReference type="Proteomes" id="UP001383192">
    <property type="component" value="Unassembled WGS sequence"/>
</dbReference>
<feature type="region of interest" description="Disordered" evidence="8">
    <location>
        <begin position="46"/>
        <end position="66"/>
    </location>
</feature>
<evidence type="ECO:0000313" key="11">
    <source>
        <dbReference type="EMBL" id="KAK7056827.1"/>
    </source>
</evidence>
<organism evidence="11 12">
    <name type="scientific">Paramarasmius palmivorus</name>
    <dbReference type="NCBI Taxonomy" id="297713"/>
    <lineage>
        <taxon>Eukaryota</taxon>
        <taxon>Fungi</taxon>
        <taxon>Dikarya</taxon>
        <taxon>Basidiomycota</taxon>
        <taxon>Agaricomycotina</taxon>
        <taxon>Agaricomycetes</taxon>
        <taxon>Agaricomycetidae</taxon>
        <taxon>Agaricales</taxon>
        <taxon>Marasmiineae</taxon>
        <taxon>Marasmiaceae</taxon>
        <taxon>Paramarasmius</taxon>
    </lineage>
</organism>
<evidence type="ECO:0000313" key="12">
    <source>
        <dbReference type="Proteomes" id="UP001383192"/>
    </source>
</evidence>
<dbReference type="CDD" id="cd03784">
    <property type="entry name" value="GT1_Gtf-like"/>
    <property type="match status" value="1"/>
</dbReference>
<evidence type="ECO:0000256" key="3">
    <source>
        <dbReference type="ARBA" id="ARBA00022676"/>
    </source>
</evidence>
<evidence type="ECO:0000256" key="7">
    <source>
        <dbReference type="ARBA" id="ARBA00049453"/>
    </source>
</evidence>
<dbReference type="FunFam" id="3.40.50.2000:FF:000029">
    <property type="entry name" value="Sterol 3-beta-glucosyltransferase"/>
    <property type="match status" value="1"/>
</dbReference>
<evidence type="ECO:0000256" key="5">
    <source>
        <dbReference type="ARBA" id="ARBA00029843"/>
    </source>
</evidence>
<dbReference type="PANTHER" id="PTHR48050:SF26">
    <property type="entry name" value="STEROL 3-BETA-GLUCOSYLTRANSFERASE"/>
    <property type="match status" value="1"/>
</dbReference>
<dbReference type="PANTHER" id="PTHR48050">
    <property type="entry name" value="STEROL 3-BETA-GLUCOSYLTRANSFERASE"/>
    <property type="match status" value="1"/>
</dbReference>
<sequence length="1067" mass="118531">MPRDSSSERSFDDNTTESLSLAPPTISKIYAEADAFEQVLENCNAVRRSDSDPEGPDGFTRLVGKDLNSTERAVVDRSAKLDVAGPNWISGDLTSEPKSIDSETGSEQGGREKELPVENGIPFHRSSTLQEEDSEQWNLDSHEILRLLVQEFGPLAQGVEQEQVILEADGIMFVGGVLIIGVIHLTTHRLSFHASLLSTHPEMGQQTLKSGPAVLHIPQKRSKRRWIELSHDMMSVYTSSRDKDRIRPRQSVLLSHVADVLPYDPQQPRSIQIKFHDGDVGTADFDTVESALEWRREIEGAVFLDRHRRREALSDSESTPGIRVSCPLDRITKVVPPSSKPFDKHHVSALYLEPSPDNETQVLYIGPIIPSPQWDSLEELINTAKKRYLTDSTPNPIERPVIIDFGPLTFNASPRTENVSPTGPEEQIRLALALGSEPDIWVVPARIYLRICTSGSFVVSTRFVGFWGKSVGLTDVSYRLPATIVKSARAIGDKYWIDRHGLALEVEGYPDLRFQFRNKETRDEAVKRVNAIASAKSPLSSPSSGKQRFSTSTTSVPSSVPTTPTSSSSKAPSLSRASTSPTTASSHSSNAVQLLSPSSRTHAVIIAASAKFDTSAVLHFPKAINLDKKFYPMRRSLHFVCLTIGSRGDVQPYIALGLGLKDEGHRVTIVTHEEYKGWIEGFGLSHRTAGGDPGALMKLSVEHKFFSPEFFSEGITKFRPWLDQLLVDSWEACKDADVLLESPSAMAGVHIAEALRIPYFRTFTMPWTKTAEFPHAFLWSSMESHAFNSISYILFSNVMWSATSGQINRWRTNTLKIGSTDMSHLAESKIVFIYNFSSAVVPKPLDWADTTIVSGYWFLDNPESDWTPAPALLEFMSRARRDNKPLVYIGFGSITVPNPNRVTSRIIKAVKQADVRAIISKGWSARMSKEEEMEINEEEVYVVDKIPHDWLFERVDAVLHHGGAGTTGASLRAGKPTLIKPWFGDQFFWASRVQKLGAGLKVPSLGVNDLSDALVKATTDRIMKEKAAAVGEKIRAEDGVRTAINTIYIYLDRAAQDRTLLDKQSQR</sequence>
<comment type="similarity">
    <text evidence="1">Belongs to the glycosyltransferase 28 family.</text>
</comment>
<keyword evidence="12" id="KW-1185">Reference proteome</keyword>
<dbReference type="FunFam" id="3.40.50.2000:FF:000009">
    <property type="entry name" value="Sterol 3-beta-glucosyltransferase UGT80A2"/>
    <property type="match status" value="1"/>
</dbReference>
<dbReference type="Pfam" id="PF03033">
    <property type="entry name" value="Glyco_transf_28"/>
    <property type="match status" value="1"/>
</dbReference>
<feature type="domain" description="Glycosyltransferase family 28 N-terminal" evidence="9">
    <location>
        <begin position="640"/>
        <end position="773"/>
    </location>
</feature>
<comment type="catalytic activity">
    <reaction evidence="6">
        <text>ergosterol + UDP-alpha-D-glucose = ergosteryl 3-beta-D-glucoside + UDP + H(+)</text>
        <dbReference type="Rhea" id="RHEA:61836"/>
        <dbReference type="ChEBI" id="CHEBI:15378"/>
        <dbReference type="ChEBI" id="CHEBI:16933"/>
        <dbReference type="ChEBI" id="CHEBI:52973"/>
        <dbReference type="ChEBI" id="CHEBI:58223"/>
        <dbReference type="ChEBI" id="CHEBI:58885"/>
    </reaction>
    <physiologicalReaction direction="left-to-right" evidence="6">
        <dbReference type="Rhea" id="RHEA:61837"/>
    </physiologicalReaction>
</comment>
<feature type="compositionally biased region" description="Basic and acidic residues" evidence="8">
    <location>
        <begin position="1"/>
        <end position="12"/>
    </location>
</feature>
<keyword evidence="3" id="KW-0328">Glycosyltransferase</keyword>
<protein>
    <recommendedName>
        <fullName evidence="2">sterol 3beta-glucosyltransferase</fullName>
        <ecNumber evidence="2">2.4.1.173</ecNumber>
    </recommendedName>
    <alternativeName>
        <fullName evidence="5">Autophagy-related protein 26</fullName>
    </alternativeName>
</protein>
<dbReference type="GO" id="GO:0016906">
    <property type="term" value="F:sterol 3-beta-glucosyltransferase activity"/>
    <property type="evidence" value="ECO:0007669"/>
    <property type="project" value="UniProtKB-EC"/>
</dbReference>
<feature type="compositionally biased region" description="Low complexity" evidence="8">
    <location>
        <begin position="536"/>
        <end position="589"/>
    </location>
</feature>
<feature type="domain" description="Erythromycin biosynthesis protein CIII-like C-terminal" evidence="10">
    <location>
        <begin position="937"/>
        <end position="1034"/>
    </location>
</feature>